<dbReference type="AlphaFoldDB" id="X1EX41"/>
<dbReference type="EMBL" id="BART01039973">
    <property type="protein sequence ID" value="GAH24875.1"/>
    <property type="molecule type" value="Genomic_DNA"/>
</dbReference>
<proteinExistence type="predicted"/>
<protein>
    <submittedName>
        <fullName evidence="1">Uncharacterized protein</fullName>
    </submittedName>
</protein>
<accession>X1EX41</accession>
<organism evidence="1">
    <name type="scientific">marine sediment metagenome</name>
    <dbReference type="NCBI Taxonomy" id="412755"/>
    <lineage>
        <taxon>unclassified sequences</taxon>
        <taxon>metagenomes</taxon>
        <taxon>ecological metagenomes</taxon>
    </lineage>
</organism>
<sequence>SSFSLIIFSIRATVLGKKVGDIFDIKKNDILIKKYKIVKIENKYIHAYNESISEFETSFLLKNFYLCDKEPFPLAFKP</sequence>
<evidence type="ECO:0000313" key="1">
    <source>
        <dbReference type="EMBL" id="GAH24875.1"/>
    </source>
</evidence>
<comment type="caution">
    <text evidence="1">The sequence shown here is derived from an EMBL/GenBank/DDBJ whole genome shotgun (WGS) entry which is preliminary data.</text>
</comment>
<reference evidence="1" key="1">
    <citation type="journal article" date="2014" name="Front. Microbiol.">
        <title>High frequency of phylogenetically diverse reductive dehalogenase-homologous genes in deep subseafloor sedimentary metagenomes.</title>
        <authorList>
            <person name="Kawai M."/>
            <person name="Futagami T."/>
            <person name="Toyoda A."/>
            <person name="Takaki Y."/>
            <person name="Nishi S."/>
            <person name="Hori S."/>
            <person name="Arai W."/>
            <person name="Tsubouchi T."/>
            <person name="Morono Y."/>
            <person name="Uchiyama I."/>
            <person name="Ito T."/>
            <person name="Fujiyama A."/>
            <person name="Inagaki F."/>
            <person name="Takami H."/>
        </authorList>
    </citation>
    <scope>NUCLEOTIDE SEQUENCE</scope>
    <source>
        <strain evidence="1">Expedition CK06-06</strain>
    </source>
</reference>
<feature type="non-terminal residue" evidence="1">
    <location>
        <position position="1"/>
    </location>
</feature>
<gene>
    <name evidence="1" type="ORF">S01H4_65368</name>
</gene>
<name>X1EX41_9ZZZZ</name>